<sequence length="397" mass="43956">MLLQRCFTLSKSYKYRAFSSLRPPDVEVDNVVIGGGVVGLALAEMITRERPQESTLLIEKNKRLGEETSARNSEVIHAGIYYPKDSLKTQLCIRGNRLLYALLEKTSIPYDRIGKWVVAQSSEQHSYLEELSAKATSLGVETYFMDGAKAMAMEPELKAHSVLVSPTTGIIDSHAYMDYLEQQIMEQGGDIGLNTKVVNIVPGNGGGRYLLETVDGSSQTRMTVAANQRVFNAGGLHADHISNFLMPGKYKLHYARGHYYAYNAPSSIRHLIYPCPEKNLAGLGTHLTLDMAGKIKFGPDVLYIDNPYDYSLPDDHAHKLAFTKAIQSYLPSIDIDKLQPDYAGIRPKLAGPGEPFQDFVIQEEKDDGFEGFHSLIGIESPGLTSSLAIADYIRETL</sequence>
<dbReference type="Proteomes" id="UP000078561">
    <property type="component" value="Unassembled WGS sequence"/>
</dbReference>
<dbReference type="OrthoDB" id="498204at2759"/>
<dbReference type="EC" id="1.1.99.2" evidence="7"/>
<organism evidence="10">
    <name type="scientific">Absidia glauca</name>
    <name type="common">Pin mould</name>
    <dbReference type="NCBI Taxonomy" id="4829"/>
    <lineage>
        <taxon>Eukaryota</taxon>
        <taxon>Fungi</taxon>
        <taxon>Fungi incertae sedis</taxon>
        <taxon>Mucoromycota</taxon>
        <taxon>Mucoromycotina</taxon>
        <taxon>Mucoromycetes</taxon>
        <taxon>Mucorales</taxon>
        <taxon>Cunninghamellaceae</taxon>
        <taxon>Absidia</taxon>
    </lineage>
</organism>
<evidence type="ECO:0000313" key="10">
    <source>
        <dbReference type="EMBL" id="SAM05737.1"/>
    </source>
</evidence>
<dbReference type="Gene3D" id="3.50.50.60">
    <property type="entry name" value="FAD/NAD(P)-binding domain"/>
    <property type="match status" value="1"/>
</dbReference>
<reference evidence="10" key="1">
    <citation type="submission" date="2016-04" db="EMBL/GenBank/DDBJ databases">
        <authorList>
            <person name="Evans L.H."/>
            <person name="Alamgir A."/>
            <person name="Owens N."/>
            <person name="Weber N.D."/>
            <person name="Virtaneva K."/>
            <person name="Barbian K."/>
            <person name="Babar A."/>
            <person name="Rosenke K."/>
        </authorList>
    </citation>
    <scope>NUCLEOTIDE SEQUENCE [LARGE SCALE GENOMIC DNA]</scope>
    <source>
        <strain evidence="10">CBS 101.48</strain>
    </source>
</reference>
<evidence type="ECO:0000313" key="11">
    <source>
        <dbReference type="Proteomes" id="UP000078561"/>
    </source>
</evidence>
<comment type="cofactor">
    <cofactor evidence="1">
        <name>FAD</name>
        <dbReference type="ChEBI" id="CHEBI:57692"/>
    </cofactor>
</comment>
<evidence type="ECO:0000256" key="6">
    <source>
        <dbReference type="ARBA" id="ARBA00037941"/>
    </source>
</evidence>
<keyword evidence="11" id="KW-1185">Reference proteome</keyword>
<dbReference type="PANTHER" id="PTHR43104">
    <property type="entry name" value="L-2-HYDROXYGLUTARATE DEHYDROGENASE, MITOCHONDRIAL"/>
    <property type="match status" value="1"/>
</dbReference>
<keyword evidence="3" id="KW-0274">FAD</keyword>
<protein>
    <recommendedName>
        <fullName evidence="8">L-2-hydroxyglutarate dehydrogenase, mitochondrial</fullName>
        <ecNumber evidence="7">1.1.99.2</ecNumber>
    </recommendedName>
</protein>
<evidence type="ECO:0000256" key="2">
    <source>
        <dbReference type="ARBA" id="ARBA00022630"/>
    </source>
</evidence>
<keyword evidence="4" id="KW-0560">Oxidoreductase</keyword>
<evidence type="ECO:0000256" key="8">
    <source>
        <dbReference type="ARBA" id="ARBA00041137"/>
    </source>
</evidence>
<dbReference type="STRING" id="4829.A0A168QXU0"/>
<proteinExistence type="inferred from homology"/>
<comment type="similarity">
    <text evidence="6">Belongs to the L2HGDH family.</text>
</comment>
<dbReference type="InParanoid" id="A0A168QXU0"/>
<evidence type="ECO:0000256" key="7">
    <source>
        <dbReference type="ARBA" id="ARBA00038878"/>
    </source>
</evidence>
<name>A0A168QXU0_ABSGL</name>
<keyword evidence="2" id="KW-0285">Flavoprotein</keyword>
<dbReference type="Gene3D" id="3.30.9.10">
    <property type="entry name" value="D-Amino Acid Oxidase, subunit A, domain 2"/>
    <property type="match status" value="1"/>
</dbReference>
<evidence type="ECO:0000256" key="4">
    <source>
        <dbReference type="ARBA" id="ARBA00023002"/>
    </source>
</evidence>
<gene>
    <name evidence="10" type="primary">ABSGL_11612.1 scaffold 12295</name>
</gene>
<feature type="domain" description="FAD dependent oxidoreductase" evidence="9">
    <location>
        <begin position="31"/>
        <end position="394"/>
    </location>
</feature>
<dbReference type="InterPro" id="IPR006076">
    <property type="entry name" value="FAD-dep_OxRdtase"/>
</dbReference>
<dbReference type="OMA" id="GVHFTRM"/>
<dbReference type="SUPFAM" id="SSF51905">
    <property type="entry name" value="FAD/NAD(P)-binding domain"/>
    <property type="match status" value="1"/>
</dbReference>
<dbReference type="AlphaFoldDB" id="A0A168QXU0"/>
<evidence type="ECO:0000256" key="5">
    <source>
        <dbReference type="ARBA" id="ARBA00036066"/>
    </source>
</evidence>
<evidence type="ECO:0000259" key="9">
    <source>
        <dbReference type="Pfam" id="PF01266"/>
    </source>
</evidence>
<evidence type="ECO:0000256" key="3">
    <source>
        <dbReference type="ARBA" id="ARBA00022827"/>
    </source>
</evidence>
<dbReference type="EMBL" id="LT554468">
    <property type="protein sequence ID" value="SAM05737.1"/>
    <property type="molecule type" value="Genomic_DNA"/>
</dbReference>
<dbReference type="Pfam" id="PF01266">
    <property type="entry name" value="DAO"/>
    <property type="match status" value="1"/>
</dbReference>
<accession>A0A168QXU0</accession>
<evidence type="ECO:0000256" key="1">
    <source>
        <dbReference type="ARBA" id="ARBA00001974"/>
    </source>
</evidence>
<dbReference type="PANTHER" id="PTHR43104:SF4">
    <property type="entry name" value="L-2-HYDROXYGLUTARATE DEHYDROGENASE, MITOCHONDRIAL"/>
    <property type="match status" value="1"/>
</dbReference>
<dbReference type="GO" id="GO:0047545">
    <property type="term" value="F:(S)-2-hydroxyglutarate dehydrogenase activity"/>
    <property type="evidence" value="ECO:0007669"/>
    <property type="project" value="UniProtKB-EC"/>
</dbReference>
<comment type="catalytic activity">
    <reaction evidence="5">
        <text>(S)-2-hydroxyglutarate + A = 2-oxoglutarate + AH2</text>
        <dbReference type="Rhea" id="RHEA:21252"/>
        <dbReference type="ChEBI" id="CHEBI:13193"/>
        <dbReference type="ChEBI" id="CHEBI:16782"/>
        <dbReference type="ChEBI" id="CHEBI:16810"/>
        <dbReference type="ChEBI" id="CHEBI:17499"/>
        <dbReference type="EC" id="1.1.99.2"/>
    </reaction>
</comment>
<dbReference type="InterPro" id="IPR036188">
    <property type="entry name" value="FAD/NAD-bd_sf"/>
</dbReference>